<keyword evidence="1" id="KW-0732">Signal</keyword>
<dbReference type="PROSITE" id="PS51257">
    <property type="entry name" value="PROKAR_LIPOPROTEIN"/>
    <property type="match status" value="1"/>
</dbReference>
<feature type="signal peptide" evidence="1">
    <location>
        <begin position="1"/>
        <end position="20"/>
    </location>
</feature>
<accession>A0AA87NRS3</accession>
<evidence type="ECO:0000313" key="2">
    <source>
        <dbReference type="EMBL" id="EPF29743.1"/>
    </source>
</evidence>
<reference evidence="2 3" key="1">
    <citation type="submission" date="2013-04" db="EMBL/GenBank/DDBJ databases">
        <title>The Genome Sequence of Treponema medium ATCC 700293.</title>
        <authorList>
            <consortium name="The Broad Institute Genomics Platform"/>
            <person name="Earl A."/>
            <person name="Ward D."/>
            <person name="Feldgarden M."/>
            <person name="Gevers D."/>
            <person name="Leonetti C."/>
            <person name="Blanton J.M."/>
            <person name="Dewhirst F.E."/>
            <person name="Izard J."/>
            <person name="Walker B."/>
            <person name="Young S."/>
            <person name="Zeng Q."/>
            <person name="Gargeya S."/>
            <person name="Fitzgerald M."/>
            <person name="Haas B."/>
            <person name="Abouelleil A."/>
            <person name="Allen A.W."/>
            <person name="Alvarado L."/>
            <person name="Arachchi H.M."/>
            <person name="Berlin A.M."/>
            <person name="Chapman S.B."/>
            <person name="Gainer-Dewar J."/>
            <person name="Goldberg J."/>
            <person name="Griggs A."/>
            <person name="Gujja S."/>
            <person name="Hansen M."/>
            <person name="Howarth C."/>
            <person name="Imamovic A."/>
            <person name="Ireland A."/>
            <person name="Larimer J."/>
            <person name="McCowan C."/>
            <person name="Murphy C."/>
            <person name="Pearson M."/>
            <person name="Poon T.W."/>
            <person name="Priest M."/>
            <person name="Roberts A."/>
            <person name="Saif S."/>
            <person name="Shea T."/>
            <person name="Sisk P."/>
            <person name="Sykes S."/>
            <person name="Wortman J."/>
            <person name="Nusbaum C."/>
            <person name="Birren B."/>
        </authorList>
    </citation>
    <scope>NUCLEOTIDE SEQUENCE [LARGE SCALE GENOMIC DNA]</scope>
    <source>
        <strain evidence="2 3">ATCC 700293</strain>
    </source>
</reference>
<dbReference type="EMBL" id="ATFE01000003">
    <property type="protein sequence ID" value="EPF29743.1"/>
    <property type="molecule type" value="Genomic_DNA"/>
</dbReference>
<evidence type="ECO:0000313" key="3">
    <source>
        <dbReference type="Proteomes" id="UP000014634"/>
    </source>
</evidence>
<feature type="chain" id="PRO_5041697208" description="Lipoprotein" evidence="1">
    <location>
        <begin position="21"/>
        <end position="369"/>
    </location>
</feature>
<organism evidence="2 3">
    <name type="scientific">Treponema medium ATCC 700293</name>
    <dbReference type="NCBI Taxonomy" id="1125700"/>
    <lineage>
        <taxon>Bacteria</taxon>
        <taxon>Pseudomonadati</taxon>
        <taxon>Spirochaetota</taxon>
        <taxon>Spirochaetia</taxon>
        <taxon>Spirochaetales</taxon>
        <taxon>Treponemataceae</taxon>
        <taxon>Treponema</taxon>
    </lineage>
</organism>
<comment type="caution">
    <text evidence="2">The sequence shown here is derived from an EMBL/GenBank/DDBJ whole genome shotgun (WGS) entry which is preliminary data.</text>
</comment>
<sequence>MKKKSLCLAILCTAAALLSAACGNAFGNKSKDSNQGNTPGTNTVSFESFSPRSVSVKNNTGERLVAFKGSIEPSSLISGVPAHASNHGLKKDPSLFGETGDFALLFLTEKVYNENKDNLSAVKNSPFASVYAFYNKTGTNDLVYTISSNSGGKAKLTVQNNSPFNVEIRVNSPEGEVLGYTGAYTANTVLNMNPGDYTLYPVFKKYIARDNEIYSVVPKFKTTKKPFSVDFAITDSDTWNIGNLWDATAMQLSSGGFYLTINNQSNTAVRFTKGSTEFETSLGIKGIKSGSQATFFVAFQKGADGSYPDSFKMSTLRIGAALFPNTLPEYTYQLDTKYTITIKGTEADNLTLEAIEEKGKVDIDKLFGL</sequence>
<name>A0AA87NRS3_TREMD</name>
<dbReference type="RefSeq" id="WP_016522440.1">
    <property type="nucleotide sequence ID" value="NZ_KE332517.1"/>
</dbReference>
<gene>
    <name evidence="2" type="ORF">HMPREF9195_00447</name>
</gene>
<dbReference type="AlphaFoldDB" id="A0AA87NRS3"/>
<evidence type="ECO:0008006" key="4">
    <source>
        <dbReference type="Google" id="ProtNLM"/>
    </source>
</evidence>
<proteinExistence type="predicted"/>
<dbReference type="Proteomes" id="UP000014634">
    <property type="component" value="Unassembled WGS sequence"/>
</dbReference>
<protein>
    <recommendedName>
        <fullName evidence="4">Lipoprotein</fullName>
    </recommendedName>
</protein>
<evidence type="ECO:0000256" key="1">
    <source>
        <dbReference type="SAM" id="SignalP"/>
    </source>
</evidence>